<sequence>MSWFREQTGQGPTLLLLHGWGMESRVFAGWRTLLEPYFTCISYDLPGHGRSPCTATGMHWPELLQQLQDLLSREATPPIILGWSLGGLLALGSALSQPQGQSGLLKGLVLMASSPSFRQRPDWLAGIPASTLEEFGRRLQTDPQGTRKRFLALQVLGDPQGRRALDGMAAWPSPDTACLADGLKLLQEVDLRDDMETLTLPTQVIHGAQDRIVPPEAGFYLHQHIVGSQLTMLEHAGHAPFLSRPEQCRDALLECWI</sequence>
<dbReference type="PRINTS" id="PR00111">
    <property type="entry name" value="ABHYDROLASE"/>
</dbReference>
<dbReference type="Gene3D" id="3.40.50.1820">
    <property type="entry name" value="alpha/beta hydrolase"/>
    <property type="match status" value="1"/>
</dbReference>
<dbReference type="Proteomes" id="UP000234329">
    <property type="component" value="Unassembled WGS sequence"/>
</dbReference>
<evidence type="ECO:0000259" key="2">
    <source>
        <dbReference type="Pfam" id="PF12697"/>
    </source>
</evidence>
<dbReference type="PANTHER" id="PTHR43798:SF31">
    <property type="entry name" value="AB HYDROLASE SUPERFAMILY PROTEIN YCLE"/>
    <property type="match status" value="1"/>
</dbReference>
<dbReference type="GO" id="GO:0016020">
    <property type="term" value="C:membrane"/>
    <property type="evidence" value="ECO:0007669"/>
    <property type="project" value="TreeGrafter"/>
</dbReference>
<dbReference type="EMBL" id="MXAV01000004">
    <property type="protein sequence ID" value="PKY11955.1"/>
    <property type="molecule type" value="Genomic_DNA"/>
</dbReference>
<dbReference type="PANTHER" id="PTHR43798">
    <property type="entry name" value="MONOACYLGLYCEROL LIPASE"/>
    <property type="match status" value="1"/>
</dbReference>
<dbReference type="InterPro" id="IPR029058">
    <property type="entry name" value="AB_hydrolase_fold"/>
</dbReference>
<organism evidence="3 4">
    <name type="scientific">Acidithiobacillus marinus</name>
    <dbReference type="NCBI Taxonomy" id="187490"/>
    <lineage>
        <taxon>Bacteria</taxon>
        <taxon>Pseudomonadati</taxon>
        <taxon>Pseudomonadota</taxon>
        <taxon>Acidithiobacillia</taxon>
        <taxon>Acidithiobacillales</taxon>
        <taxon>Acidithiobacillaceae</taxon>
        <taxon>Acidithiobacillus</taxon>
    </lineage>
</organism>
<dbReference type="OrthoDB" id="9798888at2"/>
<dbReference type="Pfam" id="PF12697">
    <property type="entry name" value="Abhydrolase_6"/>
    <property type="match status" value="1"/>
</dbReference>
<dbReference type="InParanoid" id="A0A2I1DPZ6"/>
<dbReference type="InterPro" id="IPR050266">
    <property type="entry name" value="AB_hydrolase_sf"/>
</dbReference>
<evidence type="ECO:0000313" key="4">
    <source>
        <dbReference type="Proteomes" id="UP000234329"/>
    </source>
</evidence>
<gene>
    <name evidence="3" type="ORF">B1757_00970</name>
</gene>
<protein>
    <submittedName>
        <fullName evidence="3">Pimeloyl-[acyl-carrier protein] methyl ester esterase</fullName>
    </submittedName>
</protein>
<dbReference type="SUPFAM" id="SSF53474">
    <property type="entry name" value="alpha/beta-Hydrolases"/>
    <property type="match status" value="1"/>
</dbReference>
<accession>A0A2I1DPZ6</accession>
<name>A0A2I1DPZ6_9PROT</name>
<keyword evidence="1" id="KW-0378">Hydrolase</keyword>
<comment type="caution">
    <text evidence="3">The sequence shown here is derived from an EMBL/GenBank/DDBJ whole genome shotgun (WGS) entry which is preliminary data.</text>
</comment>
<dbReference type="RefSeq" id="WP_101536545.1">
    <property type="nucleotide sequence ID" value="NZ_MXAV01000004.1"/>
</dbReference>
<proteinExistence type="predicted"/>
<dbReference type="GO" id="GO:0016787">
    <property type="term" value="F:hydrolase activity"/>
    <property type="evidence" value="ECO:0007669"/>
    <property type="project" value="UniProtKB-KW"/>
</dbReference>
<dbReference type="FunCoup" id="A0A2I1DPZ6">
    <property type="interactions" value="145"/>
</dbReference>
<reference evidence="3 4" key="1">
    <citation type="submission" date="2017-03" db="EMBL/GenBank/DDBJ databases">
        <title>Draft genime sequence of the acidophilic sulfur-oxidizing bacterium Acidithiobacillus sp. SH, isolated from seawater.</title>
        <authorList>
            <person name="Sharmin S."/>
            <person name="Tokuhisa M."/>
            <person name="Kanao T."/>
            <person name="Kamimura K."/>
        </authorList>
    </citation>
    <scope>NUCLEOTIDE SEQUENCE [LARGE SCALE GENOMIC DNA]</scope>
    <source>
        <strain evidence="3 4">SH</strain>
    </source>
</reference>
<dbReference type="AlphaFoldDB" id="A0A2I1DPZ6"/>
<keyword evidence="4" id="KW-1185">Reference proteome</keyword>
<feature type="domain" description="AB hydrolase-1" evidence="2">
    <location>
        <begin position="14"/>
        <end position="250"/>
    </location>
</feature>
<evidence type="ECO:0000313" key="3">
    <source>
        <dbReference type="EMBL" id="PKY11955.1"/>
    </source>
</evidence>
<dbReference type="InterPro" id="IPR000073">
    <property type="entry name" value="AB_hydrolase_1"/>
</dbReference>
<evidence type="ECO:0000256" key="1">
    <source>
        <dbReference type="ARBA" id="ARBA00022801"/>
    </source>
</evidence>